<dbReference type="SUPFAM" id="SSF50978">
    <property type="entry name" value="WD40 repeat-like"/>
    <property type="match status" value="1"/>
</dbReference>
<dbReference type="Gene3D" id="2.130.10.10">
    <property type="entry name" value="YVTN repeat-like/Quinoprotein amine dehydrogenase"/>
    <property type="match status" value="1"/>
</dbReference>
<protein>
    <submittedName>
        <fullName evidence="1">Uncharacterized protein</fullName>
    </submittedName>
</protein>
<keyword evidence="2" id="KW-1185">Reference proteome</keyword>
<evidence type="ECO:0000313" key="1">
    <source>
        <dbReference type="EnsemblPlants" id="Kaladp0018s0168.1.v1.1"/>
    </source>
</evidence>
<dbReference type="EnsemblPlants" id="Kaladp0018s0168.1.v1.1">
    <property type="protein sequence ID" value="Kaladp0018s0168.1.v1.1"/>
    <property type="gene ID" value="Kaladp0018s0168.v1.1"/>
</dbReference>
<evidence type="ECO:0000313" key="2">
    <source>
        <dbReference type="Proteomes" id="UP000594263"/>
    </source>
</evidence>
<dbReference type="InterPro" id="IPR015943">
    <property type="entry name" value="WD40/YVTN_repeat-like_dom_sf"/>
</dbReference>
<organism evidence="1 2">
    <name type="scientific">Kalanchoe fedtschenkoi</name>
    <name type="common">Lavender scallops</name>
    <name type="synonym">South American air plant</name>
    <dbReference type="NCBI Taxonomy" id="63787"/>
    <lineage>
        <taxon>Eukaryota</taxon>
        <taxon>Viridiplantae</taxon>
        <taxon>Streptophyta</taxon>
        <taxon>Embryophyta</taxon>
        <taxon>Tracheophyta</taxon>
        <taxon>Spermatophyta</taxon>
        <taxon>Magnoliopsida</taxon>
        <taxon>eudicotyledons</taxon>
        <taxon>Gunneridae</taxon>
        <taxon>Pentapetalae</taxon>
        <taxon>Saxifragales</taxon>
        <taxon>Crassulaceae</taxon>
        <taxon>Kalanchoe</taxon>
    </lineage>
</organism>
<reference evidence="1" key="1">
    <citation type="submission" date="2021-01" db="UniProtKB">
        <authorList>
            <consortium name="EnsemblPlants"/>
        </authorList>
    </citation>
    <scope>IDENTIFICATION</scope>
</reference>
<dbReference type="AlphaFoldDB" id="A0A7N0T1V5"/>
<accession>A0A7N0T1V5</accession>
<proteinExistence type="predicted"/>
<dbReference type="Proteomes" id="UP000594263">
    <property type="component" value="Unplaced"/>
</dbReference>
<dbReference type="Gramene" id="Kaladp0018s0168.1.v1.1">
    <property type="protein sequence ID" value="Kaladp0018s0168.1.v1.1"/>
    <property type="gene ID" value="Kaladp0018s0168.v1.1"/>
</dbReference>
<dbReference type="InterPro" id="IPR036322">
    <property type="entry name" value="WD40_repeat_dom_sf"/>
</dbReference>
<name>A0A7N0T1V5_KALFE</name>
<sequence>MANDEFPEGGLVSGGMVGKGEEQILKGHKTQVTGVVFDDSDIVSSSVDSTQIHWRKGQIVESWEAHNSVIQGVIKLPSGGACFRKRVGGLKLEELPGMDA</sequence>